<feature type="region of interest" description="Disordered" evidence="2">
    <location>
        <begin position="1"/>
        <end position="41"/>
    </location>
</feature>
<dbReference type="Pfam" id="PF07727">
    <property type="entry name" value="RVT_2"/>
    <property type="match status" value="1"/>
</dbReference>
<feature type="compositionally biased region" description="Basic and acidic residues" evidence="2">
    <location>
        <begin position="15"/>
        <end position="26"/>
    </location>
</feature>
<dbReference type="PANTHER" id="PTHR11439:SF509">
    <property type="entry name" value="RNA-DIRECTED DNA POLYMERASE"/>
    <property type="match status" value="1"/>
</dbReference>
<evidence type="ECO:0000313" key="4">
    <source>
        <dbReference type="EMBL" id="GEU37484.1"/>
    </source>
</evidence>
<dbReference type="InterPro" id="IPR013103">
    <property type="entry name" value="RVT_2"/>
</dbReference>
<evidence type="ECO:0000259" key="3">
    <source>
        <dbReference type="Pfam" id="PF07727"/>
    </source>
</evidence>
<feature type="region of interest" description="Disordered" evidence="2">
    <location>
        <begin position="138"/>
        <end position="161"/>
    </location>
</feature>
<proteinExistence type="predicted"/>
<feature type="coiled-coil region" evidence="1">
    <location>
        <begin position="1224"/>
        <end position="1251"/>
    </location>
</feature>
<feature type="region of interest" description="Disordered" evidence="2">
    <location>
        <begin position="268"/>
        <end position="312"/>
    </location>
</feature>
<accession>A0A6L2JPB3</accession>
<feature type="compositionally biased region" description="Basic and acidic residues" evidence="2">
    <location>
        <begin position="1044"/>
        <end position="1067"/>
    </location>
</feature>
<comment type="caution">
    <text evidence="4">The sequence shown here is derived from an EMBL/GenBank/DDBJ whole genome shotgun (WGS) entry which is preliminary data.</text>
</comment>
<feature type="region of interest" description="Disordered" evidence="2">
    <location>
        <begin position="1038"/>
        <end position="1067"/>
    </location>
</feature>
<name>A0A6L2JPB3_TANCI</name>
<dbReference type="PANTHER" id="PTHR11439">
    <property type="entry name" value="GAG-POL-RELATED RETROTRANSPOSON"/>
    <property type="match status" value="1"/>
</dbReference>
<sequence>MRPNHGSKRQAMAALRREAWPPRYETDQGVGSRRVDEELVSSDDEGVTKVKTFMAIAEDELSVGKAYASDVTLDQLLSEQVPGNIVYALEGRGKRKEEISSKEVIFTKADESSSVLKADSSTEKLLFTLMEEVKGLKEQIKTPSGTSPSVSQSSSSRSTKQKTWFGPCKHRGLRNHLLNDCYSKSKCSTCGYIVHMTKEHPKQDAVKKTLIKLKAQSSLNPSSKKAHMIPKPFIDSKYFGLNDHHFDNYEYYPGCEICRSITHETSDCTKKHSNSMNPRIDNKQSTKPTENQQTHTNNILSDDFTPSDSPISQDLVSFDEQLDESVSEAEPSTTTISPSTEVNTHLLVPQDRWSKEKHTELVNIIGEPLASITTKSGTIDSKAAPAHECLYVKFLFEIEPKKLVEALKEEGWIIAIQEELNQFKRNKNKMDEHGVVIKKKSRLVAHGYNQQEGIDYEETFSHVARLEAIRIFLAYAAYMGFRCLSEMPYASPNNLAPDESGISMNKTSFRGMIRYLKGALNLGLWYPKGSVFDLKAYSDSNYTGCNLHRKSTSGECQILGGKLVCAIFCDNTTSIAISNNLVLHSRIKHIDIGHHFIRDQTLKGDIELHFIPVDFQLANIFTKPLAEPSFTRLVADLGMLNIEKEDPEDSVIIGDEDLSTIPEKESNEFIKSSVEDLVPIPSESEDISDKDIGSKASYDSNLDEPALLVTPLFVSNEDECFDPGDDIELLLHRDPSTPKMSVASILEGSTNEPPLEENDDLFDLESKQNEWKKILYDAPIDDLMTEDKVFDTGIHEKNFSPTYVHIEVLSVLWRNRLPIPDGSLPLSRAPKHLVLSHTEFSFKLLHRSALTIQPSAIYAEYLRVLIHDGGSHDQLNLNQQTKAYCLIWGLEVVIGNIIFSDLNSKLQDGKKGKDPKFCYTKLLSLMIEKLLGENYTNDDLTLLKPYTTSTASFKKPLASKVALTSHMLKVAKVLNEPEKSLILLYEEVNADDTADKPLSGTNVQPVIKELSPPSQVDNNQHAEVTVVTTDATQSLVASESAEEQGNHLKTAEAKKEQKHNVKEEVKSSRLTTMGDITFDQLMDEYEKKTYDEVESIFRIEAVESTDEENDKIETKVELTQSEETTGDNLLDEVTDLNASADMPFDPLGPLQAEISSLTTKVKNLVSPLAKKVAGMLEESVPGMLDKYDVNLPKLVNFMKDMVFLLDSAKVFEEAKAERGKGSLKEDMEIKLAEEAKAVEEAKVAKKAKENAQGELQPINTTSEPKYSKVAKMLVFNEWLKIHALASKVKSKANDVLLKNLKSKFQWLKIQAKKLSIPPPPQLIATGLLAAEMKRKRTSKIIKEVFVSEDIVVDGMHWNLVTPPGVKGSRGLVVSKPESGMFYYNGNFNLVFQREEEFHLATITQLIRIQSAIQRDTLEGEVMFKKIELTIEARSDVTKAKKIVKENLDGLGQHM</sequence>
<feature type="domain" description="Reverse transcriptase Ty1/copia-type" evidence="3">
    <location>
        <begin position="427"/>
        <end position="479"/>
    </location>
</feature>
<dbReference type="EMBL" id="BKCJ010000935">
    <property type="protein sequence ID" value="GEU37484.1"/>
    <property type="molecule type" value="Genomic_DNA"/>
</dbReference>
<gene>
    <name evidence="4" type="ORF">Tci_009462</name>
</gene>
<reference evidence="4" key="1">
    <citation type="journal article" date="2019" name="Sci. Rep.">
        <title>Draft genome of Tanacetum cinerariifolium, the natural source of mosquito coil.</title>
        <authorList>
            <person name="Yamashiro T."/>
            <person name="Shiraishi A."/>
            <person name="Satake H."/>
            <person name="Nakayama K."/>
        </authorList>
    </citation>
    <scope>NUCLEOTIDE SEQUENCE</scope>
</reference>
<keyword evidence="1" id="KW-0175">Coiled coil</keyword>
<evidence type="ECO:0000256" key="1">
    <source>
        <dbReference type="SAM" id="Coils"/>
    </source>
</evidence>
<evidence type="ECO:0000256" key="2">
    <source>
        <dbReference type="SAM" id="MobiDB-lite"/>
    </source>
</evidence>
<feature type="compositionally biased region" description="Polar residues" evidence="2">
    <location>
        <begin position="283"/>
        <end position="312"/>
    </location>
</feature>
<organism evidence="4">
    <name type="scientific">Tanacetum cinerariifolium</name>
    <name type="common">Dalmatian daisy</name>
    <name type="synonym">Chrysanthemum cinerariifolium</name>
    <dbReference type="NCBI Taxonomy" id="118510"/>
    <lineage>
        <taxon>Eukaryota</taxon>
        <taxon>Viridiplantae</taxon>
        <taxon>Streptophyta</taxon>
        <taxon>Embryophyta</taxon>
        <taxon>Tracheophyta</taxon>
        <taxon>Spermatophyta</taxon>
        <taxon>Magnoliopsida</taxon>
        <taxon>eudicotyledons</taxon>
        <taxon>Gunneridae</taxon>
        <taxon>Pentapetalae</taxon>
        <taxon>asterids</taxon>
        <taxon>campanulids</taxon>
        <taxon>Asterales</taxon>
        <taxon>Asteraceae</taxon>
        <taxon>Asteroideae</taxon>
        <taxon>Anthemideae</taxon>
        <taxon>Anthemidinae</taxon>
        <taxon>Tanacetum</taxon>
    </lineage>
</organism>
<feature type="compositionally biased region" description="Low complexity" evidence="2">
    <location>
        <begin position="142"/>
        <end position="161"/>
    </location>
</feature>
<dbReference type="CDD" id="cd09272">
    <property type="entry name" value="RNase_HI_RT_Ty1"/>
    <property type="match status" value="1"/>
</dbReference>
<protein>
    <recommendedName>
        <fullName evidence="3">Reverse transcriptase Ty1/copia-type domain-containing protein</fullName>
    </recommendedName>
</protein>